<accession>A0A1A3KDF8</accession>
<dbReference type="AlphaFoldDB" id="A0A1A3KDF8"/>
<gene>
    <name evidence="3" type="ORF">A5640_18830</name>
</gene>
<proteinExistence type="predicted"/>
<comment type="caution">
    <text evidence="3">The sequence shown here is derived from an EMBL/GenBank/DDBJ whole genome shotgun (WGS) entry which is preliminary data.</text>
</comment>
<reference evidence="3 4" key="1">
    <citation type="submission" date="2016-06" db="EMBL/GenBank/DDBJ databases">
        <authorList>
            <person name="Kjaerup R.B."/>
            <person name="Dalgaard T.S."/>
            <person name="Juul-Madsen H.R."/>
        </authorList>
    </citation>
    <scope>NUCLEOTIDE SEQUENCE [LARGE SCALE GENOMIC DNA]</scope>
    <source>
        <strain evidence="3 4">1276495.2</strain>
    </source>
</reference>
<dbReference type="InterPro" id="IPR038332">
    <property type="entry name" value="PPE_sf"/>
</dbReference>
<sequence>MTYLTTQPQVLAAAAADLSGIGSAVAEATSAASGRTTGVVAAALDEVSVATAALFNGFAQECQAVVGQAAAFHQEFARAVAAAGSAYLAAETVNAAAATDVTLVMGGSGNPIPPLSYVNAVVSKYITPHFPAFTVANAVSLFTPEAFYPLTGIKDLVPNVSVSEGVQILDTAIKQQLATGNNVAVLGFSQSSIISSLEMMALNPSGTPSALPIVFTLLGNPMNPNGGLLARFPGLEMPSLGFTFYGATPANSFETNIYTIEYDGFADFPQYPLNILADLNALAGIYYVHGTYANLTPAQIDSAIHLTNTVGPTTTDYYMIPNPQLPLTQGLRALPLIGTPLADLVEPNLRILVNLGYGSPDQGWSTGPPNVHTPFGLFPPVDPVDVSARLAVGTQQGVNAFANDIAFMASQASLSDLVDVVSLVPLPSPDWIARLVANPVNSVNTLASAISTGYSVLLPTADFATAALTSVPAYNLQLFGEGLAQAATGDPIGLVNAIGRPIAADAALFSIAGGFEALVLISAVQSIMDDLSSL</sequence>
<evidence type="ECO:0008006" key="5">
    <source>
        <dbReference type="Google" id="ProtNLM"/>
    </source>
</evidence>
<evidence type="ECO:0000259" key="2">
    <source>
        <dbReference type="Pfam" id="PF08237"/>
    </source>
</evidence>
<dbReference type="InterPro" id="IPR013228">
    <property type="entry name" value="PE-PPE_C"/>
</dbReference>
<dbReference type="Pfam" id="PF00934">
    <property type="entry name" value="PE"/>
    <property type="match status" value="1"/>
</dbReference>
<dbReference type="EMBL" id="LZLM01000099">
    <property type="protein sequence ID" value="OBJ83142.1"/>
    <property type="molecule type" value="Genomic_DNA"/>
</dbReference>
<dbReference type="SUPFAM" id="SSF140459">
    <property type="entry name" value="PE/PPE dimer-like"/>
    <property type="match status" value="1"/>
</dbReference>
<protein>
    <recommendedName>
        <fullName evidence="5">PE family protein</fullName>
    </recommendedName>
</protein>
<organism evidence="3 4">
    <name type="scientific">Mycobacterium asiaticum</name>
    <dbReference type="NCBI Taxonomy" id="1790"/>
    <lineage>
        <taxon>Bacteria</taxon>
        <taxon>Bacillati</taxon>
        <taxon>Actinomycetota</taxon>
        <taxon>Actinomycetes</taxon>
        <taxon>Mycobacteriales</taxon>
        <taxon>Mycobacteriaceae</taxon>
        <taxon>Mycobacterium</taxon>
    </lineage>
</organism>
<dbReference type="Proteomes" id="UP000093925">
    <property type="component" value="Unassembled WGS sequence"/>
</dbReference>
<dbReference type="InterPro" id="IPR000084">
    <property type="entry name" value="PE-PGRS_N"/>
</dbReference>
<dbReference type="RefSeq" id="WP_065141016.1">
    <property type="nucleotide sequence ID" value="NZ_LZLM01000099.1"/>
</dbReference>
<evidence type="ECO:0000313" key="4">
    <source>
        <dbReference type="Proteomes" id="UP000093925"/>
    </source>
</evidence>
<feature type="domain" description="PE-PPE" evidence="2">
    <location>
        <begin position="137"/>
        <end position="357"/>
    </location>
</feature>
<evidence type="ECO:0000259" key="1">
    <source>
        <dbReference type="Pfam" id="PF00934"/>
    </source>
</evidence>
<feature type="domain" description="PE" evidence="1">
    <location>
        <begin position="4"/>
        <end position="94"/>
    </location>
</feature>
<dbReference type="Gene3D" id="1.10.287.850">
    <property type="entry name" value="HP0062-like domain"/>
    <property type="match status" value="1"/>
</dbReference>
<name>A0A1A3KDF8_MYCAS</name>
<dbReference type="Pfam" id="PF08237">
    <property type="entry name" value="PE-PPE"/>
    <property type="match status" value="1"/>
</dbReference>
<evidence type="ECO:0000313" key="3">
    <source>
        <dbReference type="EMBL" id="OBJ83142.1"/>
    </source>
</evidence>